<name>A0A1D3LA07_PLACE</name>
<evidence type="ECO:0000313" key="3">
    <source>
        <dbReference type="EMBL" id="SCL93235.1"/>
    </source>
</evidence>
<feature type="compositionally biased region" description="Polar residues" evidence="1">
    <location>
        <begin position="431"/>
        <end position="441"/>
    </location>
</feature>
<evidence type="ECO:0000256" key="1">
    <source>
        <dbReference type="SAM" id="MobiDB-lite"/>
    </source>
</evidence>
<feature type="compositionally biased region" description="Basic residues" evidence="1">
    <location>
        <begin position="334"/>
        <end position="345"/>
    </location>
</feature>
<feature type="compositionally biased region" description="Polar residues" evidence="1">
    <location>
        <begin position="393"/>
        <end position="404"/>
    </location>
</feature>
<feature type="transmembrane region" description="Helical" evidence="2">
    <location>
        <begin position="706"/>
        <end position="726"/>
    </location>
</feature>
<feature type="compositionally biased region" description="Polar residues" evidence="1">
    <location>
        <begin position="285"/>
        <end position="299"/>
    </location>
</feature>
<feature type="compositionally biased region" description="Basic and acidic residues" evidence="1">
    <location>
        <begin position="507"/>
        <end position="531"/>
    </location>
</feature>
<dbReference type="Proteomes" id="UP000195879">
    <property type="component" value="Unassembled WGS sequence"/>
</dbReference>
<evidence type="ECO:0000313" key="4">
    <source>
        <dbReference type="Proteomes" id="UP000195879"/>
    </source>
</evidence>
<feature type="compositionally biased region" description="Polar residues" evidence="1">
    <location>
        <begin position="349"/>
        <end position="364"/>
    </location>
</feature>
<organism evidence="3 4">
    <name type="scientific">Plasmodium chabaudi adami</name>
    <dbReference type="NCBI Taxonomy" id="5826"/>
    <lineage>
        <taxon>Eukaryota</taxon>
        <taxon>Sar</taxon>
        <taxon>Alveolata</taxon>
        <taxon>Apicomplexa</taxon>
        <taxon>Aconoidasida</taxon>
        <taxon>Haemosporida</taxon>
        <taxon>Plasmodiidae</taxon>
        <taxon>Plasmodium</taxon>
        <taxon>Plasmodium (Vinckeia)</taxon>
    </lineage>
</organism>
<feature type="region of interest" description="Disordered" evidence="1">
    <location>
        <begin position="507"/>
        <end position="591"/>
    </location>
</feature>
<reference evidence="3 4" key="1">
    <citation type="submission" date="2016-08" db="EMBL/GenBank/DDBJ databases">
        <authorList>
            <consortium name="Pathogen Informatics"/>
        </authorList>
    </citation>
    <scope>NUCLEOTIDE SEQUENCE [LARGE SCALE GENOMIC DNA]</scope>
    <source>
        <strain evidence="3 4">DK</strain>
    </source>
</reference>
<evidence type="ECO:0000256" key="2">
    <source>
        <dbReference type="SAM" id="Phobius"/>
    </source>
</evidence>
<sequence length="735" mass="83546">MAIKACNFLHDVDALFTDGNFDVTKYNAFTACHSYCPYENRDPRPCKNNYERINAVGAYLYNKLVSIANEFKGEGDNGNRHIEIFIMWLGDKLFKIDNDYKATLEESYKKNLEDHTGNFKYWNVIGSKRAYKESNVSYISELYTLLNCICNLITEYKKNPNSRQIETNSNTCYQKFKNIYDKVKECYSYFHLLKNLKDIYDGFRNTAIKNASTRNTPTHSPNNRFKMMALKYIMTASKVPLIDLTTSDWKTRFKDASDQTTDFNTQKCVELRSKIEKKHEKHTSKVQQKASLPSGSDQSGGKVDKKAPEHSKLAKDPKSAKNPKFKRAENPSTPKKKVRQQRKRPQPNSKPSQAKTQTQQSLSPANPLEKQQKPAPPQPQPEPLPSAPLPQKQDPQSLQNPPEQSTDDHQKTSPPSGSEPTLGNGQEGSDKSLNVSSKEQVDSGNIKLQNILNNAKNTFEMYSSTFYGTYTDIRKRLNESMLSALKNAHTNYIDIVNKVNKVIEHVSEQLPKHSRPGKEQKTQPDHKKPESKTPSSSSTDPPTPNLPPKNSPTQNPPTQNPPTQNPPTQNPPPQNPQTPDASLKNHKGVSINSNTLMINPVTDTGIKGRIQKVIYLGNIFKGEIPIYVKAIVILIPITLAIMYKYLSFGWRKELKRKKKMKKVTNSIGGKRPMQIIIKSVNTKKMTSPVINTVRGENKLLLNIYKLMQADPVPFINLFFLLIFFVYKRKDDFLEL</sequence>
<dbReference type="Pfam" id="PF06022">
    <property type="entry name" value="Cir_Bir_Yir"/>
    <property type="match status" value="1"/>
</dbReference>
<keyword evidence="2" id="KW-1133">Transmembrane helix</keyword>
<keyword evidence="2" id="KW-0812">Transmembrane</keyword>
<dbReference type="EMBL" id="FMIO01000405">
    <property type="protein sequence ID" value="SCL93235.1"/>
    <property type="molecule type" value="Genomic_DNA"/>
</dbReference>
<dbReference type="AlphaFoldDB" id="A0A1D3LA07"/>
<gene>
    <name evidence="3" type="ORF">PCHDK_000532600</name>
</gene>
<feature type="compositionally biased region" description="Pro residues" evidence="1">
    <location>
        <begin position="374"/>
        <end position="388"/>
    </location>
</feature>
<feature type="region of interest" description="Disordered" evidence="1">
    <location>
        <begin position="276"/>
        <end position="441"/>
    </location>
</feature>
<protein>
    <submittedName>
        <fullName evidence="3">CIR protein</fullName>
    </submittedName>
</protein>
<accession>A0A1D3LA07</accession>
<feature type="compositionally biased region" description="Pro residues" evidence="1">
    <location>
        <begin position="541"/>
        <end position="576"/>
    </location>
</feature>
<feature type="compositionally biased region" description="Basic and acidic residues" evidence="1">
    <location>
        <begin position="302"/>
        <end position="319"/>
    </location>
</feature>
<keyword evidence="2" id="KW-0472">Membrane</keyword>
<feature type="transmembrane region" description="Helical" evidence="2">
    <location>
        <begin position="626"/>
        <end position="646"/>
    </location>
</feature>
<feature type="compositionally biased region" description="Polar residues" evidence="1">
    <location>
        <begin position="412"/>
        <end position="424"/>
    </location>
</feature>
<dbReference type="InterPro" id="IPR006477">
    <property type="entry name" value="Yir_bir_cir"/>
</dbReference>
<proteinExistence type="predicted"/>